<dbReference type="AlphaFoldDB" id="D3RVC6"/>
<feature type="transmembrane region" description="Helical" evidence="1">
    <location>
        <begin position="45"/>
        <end position="66"/>
    </location>
</feature>
<keyword evidence="1" id="KW-1133">Transmembrane helix</keyword>
<feature type="transmembrane region" description="Helical" evidence="1">
    <location>
        <begin position="12"/>
        <end position="39"/>
    </location>
</feature>
<keyword evidence="4" id="KW-1185">Reference proteome</keyword>
<gene>
    <name evidence="3" type="ordered locus">Alvin_0081</name>
</gene>
<sequence>MYLLSVNDLGVYLGLFASAFGAASLLPLQSEVLLVALLLDRNQAVWALLTVASFGNVLGSMLNWLLGRSLERYRERRWFPATPTRLEQAQRFYVRTGYWSLLLSWMPIIGDPLTLVAGVLREPLWRFVLLVALAKSGRYLVLAALTPGALS</sequence>
<dbReference type="PANTHER" id="PTHR42709:SF4">
    <property type="entry name" value="INNER MEMBRANE PROTEIN YQAA"/>
    <property type="match status" value="1"/>
</dbReference>
<evidence type="ECO:0000256" key="1">
    <source>
        <dbReference type="SAM" id="Phobius"/>
    </source>
</evidence>
<organism evidence="3 4">
    <name type="scientific">Allochromatium vinosum (strain ATCC 17899 / DSM 180 / NBRC 103801 / NCIMB 10441 / D)</name>
    <name type="common">Chromatium vinosum</name>
    <dbReference type="NCBI Taxonomy" id="572477"/>
    <lineage>
        <taxon>Bacteria</taxon>
        <taxon>Pseudomonadati</taxon>
        <taxon>Pseudomonadota</taxon>
        <taxon>Gammaproteobacteria</taxon>
        <taxon>Chromatiales</taxon>
        <taxon>Chromatiaceae</taxon>
        <taxon>Allochromatium</taxon>
    </lineage>
</organism>
<dbReference type="PANTHER" id="PTHR42709">
    <property type="entry name" value="ALKALINE PHOSPHATASE LIKE PROTEIN"/>
    <property type="match status" value="1"/>
</dbReference>
<dbReference type="HOGENOM" id="CLU_125997_0_0_6"/>
<protein>
    <submittedName>
        <fullName evidence="3">Membrane protein-like protein</fullName>
    </submittedName>
</protein>
<evidence type="ECO:0000259" key="2">
    <source>
        <dbReference type="Pfam" id="PF09335"/>
    </source>
</evidence>
<dbReference type="KEGG" id="alv:Alvin_0081"/>
<dbReference type="InterPro" id="IPR032816">
    <property type="entry name" value="VTT_dom"/>
</dbReference>
<dbReference type="RefSeq" id="WP_012969329.1">
    <property type="nucleotide sequence ID" value="NC_013851.1"/>
</dbReference>
<evidence type="ECO:0000313" key="3">
    <source>
        <dbReference type="EMBL" id="ADC61053.1"/>
    </source>
</evidence>
<accession>D3RVC6</accession>
<name>D3RVC6_ALLVD</name>
<dbReference type="Proteomes" id="UP000001441">
    <property type="component" value="Chromosome"/>
</dbReference>
<feature type="transmembrane region" description="Helical" evidence="1">
    <location>
        <begin position="98"/>
        <end position="118"/>
    </location>
</feature>
<keyword evidence="1" id="KW-0812">Transmembrane</keyword>
<dbReference type="InterPro" id="IPR051311">
    <property type="entry name" value="DedA_domain"/>
</dbReference>
<evidence type="ECO:0000313" key="4">
    <source>
        <dbReference type="Proteomes" id="UP000001441"/>
    </source>
</evidence>
<dbReference type="GO" id="GO:0005886">
    <property type="term" value="C:plasma membrane"/>
    <property type="evidence" value="ECO:0007669"/>
    <property type="project" value="UniProtKB-ARBA"/>
</dbReference>
<dbReference type="eggNOG" id="COG1238">
    <property type="taxonomic scope" value="Bacteria"/>
</dbReference>
<dbReference type="Pfam" id="PF09335">
    <property type="entry name" value="VTT_dom"/>
    <property type="match status" value="1"/>
</dbReference>
<dbReference type="STRING" id="572477.Alvin_0081"/>
<reference evidence="3 4" key="1">
    <citation type="journal article" date="2011" name="Stand. Genomic Sci.">
        <title>Complete genome sequence of Allochromatium vinosum DSM 180(T).</title>
        <authorList>
            <person name="Weissgerber T."/>
            <person name="Zigann R."/>
            <person name="Bruce D."/>
            <person name="Chang Y.J."/>
            <person name="Detter J.C."/>
            <person name="Han C."/>
            <person name="Hauser L."/>
            <person name="Jeffries C.D."/>
            <person name="Land M."/>
            <person name="Munk A.C."/>
            <person name="Tapia R."/>
            <person name="Dahl C."/>
        </authorList>
    </citation>
    <scope>NUCLEOTIDE SEQUENCE [LARGE SCALE GENOMIC DNA]</scope>
    <source>
        <strain evidence="4">ATCC 17899 / DSM 180 / NBRC 103801 / NCIMB 10441 / D</strain>
    </source>
</reference>
<keyword evidence="1" id="KW-0472">Membrane</keyword>
<dbReference type="EMBL" id="CP001896">
    <property type="protein sequence ID" value="ADC61053.1"/>
    <property type="molecule type" value="Genomic_DNA"/>
</dbReference>
<proteinExistence type="predicted"/>
<feature type="domain" description="VTT" evidence="2">
    <location>
        <begin position="41"/>
        <end position="144"/>
    </location>
</feature>